<dbReference type="AlphaFoldDB" id="A0A5C7IY75"/>
<keyword evidence="2" id="KW-0732">Signal</keyword>
<dbReference type="OrthoDB" id="1930404at2759"/>
<name>A0A5C7IY75_9ROSI</name>
<dbReference type="EMBL" id="VAHF01000001">
    <property type="protein sequence ID" value="TXG73552.1"/>
    <property type="molecule type" value="Genomic_DNA"/>
</dbReference>
<protein>
    <submittedName>
        <fullName evidence="3">Uncharacterized protein</fullName>
    </submittedName>
</protein>
<evidence type="ECO:0000313" key="3">
    <source>
        <dbReference type="EMBL" id="TXG73552.1"/>
    </source>
</evidence>
<feature type="signal peptide" evidence="2">
    <location>
        <begin position="1"/>
        <end position="20"/>
    </location>
</feature>
<reference evidence="4" key="1">
    <citation type="journal article" date="2019" name="Gigascience">
        <title>De novo genome assembly of the endangered Acer yangbiense, a plant species with extremely small populations endemic to Yunnan Province, China.</title>
        <authorList>
            <person name="Yang J."/>
            <person name="Wariss H.M."/>
            <person name="Tao L."/>
            <person name="Zhang R."/>
            <person name="Yun Q."/>
            <person name="Hollingsworth P."/>
            <person name="Dao Z."/>
            <person name="Luo G."/>
            <person name="Guo H."/>
            <person name="Ma Y."/>
            <person name="Sun W."/>
        </authorList>
    </citation>
    <scope>NUCLEOTIDE SEQUENCE [LARGE SCALE GENOMIC DNA]</scope>
    <source>
        <strain evidence="4">cv. Malutang</strain>
    </source>
</reference>
<evidence type="ECO:0000256" key="2">
    <source>
        <dbReference type="SAM" id="SignalP"/>
    </source>
</evidence>
<organism evidence="3 4">
    <name type="scientific">Acer yangbiense</name>
    <dbReference type="NCBI Taxonomy" id="1000413"/>
    <lineage>
        <taxon>Eukaryota</taxon>
        <taxon>Viridiplantae</taxon>
        <taxon>Streptophyta</taxon>
        <taxon>Embryophyta</taxon>
        <taxon>Tracheophyta</taxon>
        <taxon>Spermatophyta</taxon>
        <taxon>Magnoliopsida</taxon>
        <taxon>eudicotyledons</taxon>
        <taxon>Gunneridae</taxon>
        <taxon>Pentapetalae</taxon>
        <taxon>rosids</taxon>
        <taxon>malvids</taxon>
        <taxon>Sapindales</taxon>
        <taxon>Sapindaceae</taxon>
        <taxon>Hippocastanoideae</taxon>
        <taxon>Acereae</taxon>
        <taxon>Acer</taxon>
    </lineage>
</organism>
<comment type="caution">
    <text evidence="3">The sequence shown here is derived from an EMBL/GenBank/DDBJ whole genome shotgun (WGS) entry which is preliminary data.</text>
</comment>
<dbReference type="PANTHER" id="PTHR34564:SF3">
    <property type="entry name" value="PEPTIDYL-PROLYL CIS-TRANS ISOMERASE G"/>
    <property type="match status" value="1"/>
</dbReference>
<dbReference type="PANTHER" id="PTHR34564">
    <property type="entry name" value="PEPTIDYL-PROLYL CIS-TRANS ISOMERASE G"/>
    <property type="match status" value="1"/>
</dbReference>
<proteinExistence type="predicted"/>
<evidence type="ECO:0000313" key="4">
    <source>
        <dbReference type="Proteomes" id="UP000323000"/>
    </source>
</evidence>
<evidence type="ECO:0000256" key="1">
    <source>
        <dbReference type="SAM" id="Coils"/>
    </source>
</evidence>
<sequence>MMSRPLLLVFLLIILIITSQFEWRQPLIAELEAAPTVNQRQNQISKREEGVKEKIILSQEKNIHRLNELVRSLQQQLLQCRGNNETTNGTVGRMSEHVIELERQQILDD</sequence>
<feature type="coiled-coil region" evidence="1">
    <location>
        <begin position="56"/>
        <end position="83"/>
    </location>
</feature>
<dbReference type="Proteomes" id="UP000323000">
    <property type="component" value="Chromosome 1"/>
</dbReference>
<keyword evidence="4" id="KW-1185">Reference proteome</keyword>
<accession>A0A5C7IY75</accession>
<gene>
    <name evidence="3" type="ORF">EZV62_002131</name>
</gene>
<keyword evidence="1" id="KW-0175">Coiled coil</keyword>
<feature type="chain" id="PRO_5023082301" evidence="2">
    <location>
        <begin position="21"/>
        <end position="109"/>
    </location>
</feature>